<sequence>MNMNMNMSVCNPTSMMEAHSNPVTTPFYGGFANDHCHHSVTLEPNKTVMDALHGNQKHTVICKFSQKTMSAHPSQASCSKSSPLSFSLFNNCELEMMSEFHWDNNQNAKLKNDTNIANHNIIKGQWTPEEDRALMELVSQFGPKKWTQIARSLHGRIGKQCRERWKNHLQPNIRKGSWSLEEDMILIKGHQEFGRKWSKIAKRLSGRTENDIKNRWNATIRRQNCNKNSKAHYKGSILHAYVKWVTATEDKVLRKPSDKKNQNVFGCTCDELALLLS</sequence>
<dbReference type="CDD" id="cd00167">
    <property type="entry name" value="SANT"/>
    <property type="match status" value="2"/>
</dbReference>
<dbReference type="InterPro" id="IPR009057">
    <property type="entry name" value="Homeodomain-like_sf"/>
</dbReference>
<evidence type="ECO:0000259" key="6">
    <source>
        <dbReference type="PROSITE" id="PS50090"/>
    </source>
</evidence>
<reference evidence="9" key="1">
    <citation type="journal article" date="2015" name="Proc. Natl. Acad. Sci. U.S.A.">
        <title>Genome sequencing of adzuki bean (Vigna angularis) provides insight into high starch and low fat accumulation and domestication.</title>
        <authorList>
            <person name="Yang K."/>
            <person name="Tian Z."/>
            <person name="Chen C."/>
            <person name="Luo L."/>
            <person name="Zhao B."/>
            <person name="Wang Z."/>
            <person name="Yu L."/>
            <person name="Li Y."/>
            <person name="Sun Y."/>
            <person name="Li W."/>
            <person name="Chen Y."/>
            <person name="Li Y."/>
            <person name="Zhang Y."/>
            <person name="Ai D."/>
            <person name="Zhao J."/>
            <person name="Shang C."/>
            <person name="Ma Y."/>
            <person name="Wu B."/>
            <person name="Wang M."/>
            <person name="Gao L."/>
            <person name="Sun D."/>
            <person name="Zhang P."/>
            <person name="Guo F."/>
            <person name="Wang W."/>
            <person name="Li Y."/>
            <person name="Wang J."/>
            <person name="Varshney R.K."/>
            <person name="Wang J."/>
            <person name="Ling H.Q."/>
            <person name="Wan P."/>
        </authorList>
    </citation>
    <scope>NUCLEOTIDE SEQUENCE</scope>
    <source>
        <strain evidence="9">cv. Jingnong 6</strain>
    </source>
</reference>
<evidence type="ECO:0000256" key="5">
    <source>
        <dbReference type="ARBA" id="ARBA00023242"/>
    </source>
</evidence>
<protein>
    <submittedName>
        <fullName evidence="8">Uncharacterized protein</fullName>
    </submittedName>
</protein>
<dbReference type="PROSITE" id="PS50090">
    <property type="entry name" value="MYB_LIKE"/>
    <property type="match status" value="2"/>
</dbReference>
<accession>A0A0L9VPM6</accession>
<dbReference type="GO" id="GO:0000978">
    <property type="term" value="F:RNA polymerase II cis-regulatory region sequence-specific DNA binding"/>
    <property type="evidence" value="ECO:0007669"/>
    <property type="project" value="TreeGrafter"/>
</dbReference>
<dbReference type="InterPro" id="IPR001005">
    <property type="entry name" value="SANT/Myb"/>
</dbReference>
<dbReference type="SUPFAM" id="SSF46689">
    <property type="entry name" value="Homeodomain-like"/>
    <property type="match status" value="1"/>
</dbReference>
<evidence type="ECO:0000313" key="8">
    <source>
        <dbReference type="EMBL" id="KOM56913.1"/>
    </source>
</evidence>
<keyword evidence="2" id="KW-0677">Repeat</keyword>
<dbReference type="GO" id="GO:0000981">
    <property type="term" value="F:DNA-binding transcription factor activity, RNA polymerase II-specific"/>
    <property type="evidence" value="ECO:0007669"/>
    <property type="project" value="TreeGrafter"/>
</dbReference>
<dbReference type="FunFam" id="1.10.10.60:FF:000010">
    <property type="entry name" value="Transcriptional activator Myb isoform A"/>
    <property type="match status" value="1"/>
</dbReference>
<organism evidence="8 9">
    <name type="scientific">Phaseolus angularis</name>
    <name type="common">Azuki bean</name>
    <name type="synonym">Vigna angularis</name>
    <dbReference type="NCBI Taxonomy" id="3914"/>
    <lineage>
        <taxon>Eukaryota</taxon>
        <taxon>Viridiplantae</taxon>
        <taxon>Streptophyta</taxon>
        <taxon>Embryophyta</taxon>
        <taxon>Tracheophyta</taxon>
        <taxon>Spermatophyta</taxon>
        <taxon>Magnoliopsida</taxon>
        <taxon>eudicotyledons</taxon>
        <taxon>Gunneridae</taxon>
        <taxon>Pentapetalae</taxon>
        <taxon>rosids</taxon>
        <taxon>fabids</taxon>
        <taxon>Fabales</taxon>
        <taxon>Fabaceae</taxon>
        <taxon>Papilionoideae</taxon>
        <taxon>50 kb inversion clade</taxon>
        <taxon>NPAAA clade</taxon>
        <taxon>indigoferoid/millettioid clade</taxon>
        <taxon>Phaseoleae</taxon>
        <taxon>Vigna</taxon>
    </lineage>
</organism>
<dbReference type="AlphaFoldDB" id="A0A0L9VPM6"/>
<gene>
    <name evidence="8" type="ORF">LR48_Vigan10g280500</name>
</gene>
<dbReference type="OMA" id="HAYVKWV"/>
<keyword evidence="3" id="KW-0805">Transcription regulation</keyword>
<keyword evidence="3" id="KW-0804">Transcription</keyword>
<dbReference type="InterPro" id="IPR050560">
    <property type="entry name" value="MYB_TF"/>
</dbReference>
<dbReference type="Gramene" id="KOM56913">
    <property type="protein sequence ID" value="KOM56913"/>
    <property type="gene ID" value="LR48_Vigan10g280500"/>
</dbReference>
<dbReference type="PROSITE" id="PS51294">
    <property type="entry name" value="HTH_MYB"/>
    <property type="match status" value="2"/>
</dbReference>
<dbReference type="SMART" id="SM00717">
    <property type="entry name" value="SANT"/>
    <property type="match status" value="2"/>
</dbReference>
<evidence type="ECO:0000313" key="9">
    <source>
        <dbReference type="Proteomes" id="UP000053144"/>
    </source>
</evidence>
<keyword evidence="4" id="KW-0238">DNA-binding</keyword>
<evidence type="ECO:0000256" key="2">
    <source>
        <dbReference type="ARBA" id="ARBA00022737"/>
    </source>
</evidence>
<feature type="domain" description="HTH myb-type" evidence="7">
    <location>
        <begin position="174"/>
        <end position="224"/>
    </location>
</feature>
<dbReference type="PANTHER" id="PTHR45614">
    <property type="entry name" value="MYB PROTEIN-RELATED"/>
    <property type="match status" value="1"/>
</dbReference>
<name>A0A0L9VPM6_PHAAN</name>
<feature type="domain" description="HTH myb-type" evidence="7">
    <location>
        <begin position="118"/>
        <end position="173"/>
    </location>
</feature>
<dbReference type="PANTHER" id="PTHR45614:SF285">
    <property type="entry name" value="TRANSCRIPTION FACTOR MYB98"/>
    <property type="match status" value="1"/>
</dbReference>
<dbReference type="EMBL" id="CM003380">
    <property type="protein sequence ID" value="KOM56913.1"/>
    <property type="molecule type" value="Genomic_DNA"/>
</dbReference>
<dbReference type="InterPro" id="IPR017930">
    <property type="entry name" value="Myb_dom"/>
</dbReference>
<comment type="subcellular location">
    <subcellularLocation>
        <location evidence="1">Nucleus</location>
    </subcellularLocation>
</comment>
<evidence type="ECO:0000256" key="4">
    <source>
        <dbReference type="ARBA" id="ARBA00023125"/>
    </source>
</evidence>
<proteinExistence type="predicted"/>
<feature type="domain" description="Myb-like" evidence="6">
    <location>
        <begin position="118"/>
        <end position="169"/>
    </location>
</feature>
<dbReference type="Proteomes" id="UP000053144">
    <property type="component" value="Chromosome 10"/>
</dbReference>
<keyword evidence="5" id="KW-0539">Nucleus</keyword>
<evidence type="ECO:0000256" key="1">
    <source>
        <dbReference type="ARBA" id="ARBA00004123"/>
    </source>
</evidence>
<feature type="domain" description="Myb-like" evidence="6">
    <location>
        <begin position="170"/>
        <end position="220"/>
    </location>
</feature>
<evidence type="ECO:0000259" key="7">
    <source>
        <dbReference type="PROSITE" id="PS51294"/>
    </source>
</evidence>
<dbReference type="Gene3D" id="1.10.10.60">
    <property type="entry name" value="Homeodomain-like"/>
    <property type="match status" value="2"/>
</dbReference>
<dbReference type="GO" id="GO:0005634">
    <property type="term" value="C:nucleus"/>
    <property type="evidence" value="ECO:0007669"/>
    <property type="project" value="UniProtKB-SubCell"/>
</dbReference>
<evidence type="ECO:0000256" key="3">
    <source>
        <dbReference type="ARBA" id="ARBA00023015"/>
    </source>
</evidence>
<dbReference type="Pfam" id="PF13921">
    <property type="entry name" value="Myb_DNA-bind_6"/>
    <property type="match status" value="1"/>
</dbReference>